<reference evidence="6" key="1">
    <citation type="submission" date="2014-12" db="EMBL/GenBank/DDBJ databases">
        <title>Whole genome sequences of four Staphylococcus schleiferi canine isolates.</title>
        <authorList>
            <person name="Misic A.M."/>
            <person name="Cain C."/>
            <person name="Morris D.O."/>
            <person name="Rankin S."/>
            <person name="Beiting D."/>
        </authorList>
    </citation>
    <scope>NUCLEOTIDE SEQUENCE</scope>
    <source>
        <strain evidence="4">ASB11</strain>
        <strain evidence="5">ASB13</strain>
        <strain evidence="6">ASB9</strain>
    </source>
</reference>
<dbReference type="AlphaFoldDB" id="A0A0K2XEH2"/>
<dbReference type="EMBL" id="CDMH01000036">
    <property type="protein sequence ID" value="CRF42554.1"/>
    <property type="molecule type" value="Genomic_DNA"/>
</dbReference>
<evidence type="ECO:0000313" key="6">
    <source>
        <dbReference type="EMBL" id="CRF44867.1"/>
    </source>
</evidence>
<evidence type="ECO:0000313" key="9">
    <source>
        <dbReference type="Proteomes" id="UP000045175"/>
    </source>
</evidence>
<dbReference type="GO" id="GO:0006260">
    <property type="term" value="P:DNA replication"/>
    <property type="evidence" value="ECO:0007669"/>
    <property type="project" value="UniProtKB-KW"/>
</dbReference>
<evidence type="ECO:0000313" key="5">
    <source>
        <dbReference type="EMBL" id="CRF42554.1"/>
    </source>
</evidence>
<gene>
    <name evidence="4" type="ORF">HAL011_11260</name>
    <name evidence="5" type="ORF">HAL013_07460</name>
    <name evidence="6" type="ORF">HAL09_14850</name>
</gene>
<organism evidence="6 8">
    <name type="scientific">Helicobacter ailurogastricus</name>
    <dbReference type="NCBI Taxonomy" id="1578720"/>
    <lineage>
        <taxon>Bacteria</taxon>
        <taxon>Pseudomonadati</taxon>
        <taxon>Campylobacterota</taxon>
        <taxon>Epsilonproteobacteria</taxon>
        <taxon>Campylobacterales</taxon>
        <taxon>Helicobacteraceae</taxon>
        <taxon>Helicobacter</taxon>
    </lineage>
</organism>
<evidence type="ECO:0000313" key="8">
    <source>
        <dbReference type="Proteomes" id="UP000041394"/>
    </source>
</evidence>
<proteinExistence type="inferred from homology"/>
<dbReference type="Proteomes" id="UP000045175">
    <property type="component" value="Unassembled WGS sequence"/>
</dbReference>
<evidence type="ECO:0000256" key="3">
    <source>
        <dbReference type="SAM" id="MobiDB-lite"/>
    </source>
</evidence>
<dbReference type="EMBL" id="CDMN01000062">
    <property type="protein sequence ID" value="CRF44867.1"/>
    <property type="molecule type" value="Genomic_DNA"/>
</dbReference>
<dbReference type="Proteomes" id="UP000038622">
    <property type="component" value="Unassembled WGS sequence"/>
</dbReference>
<dbReference type="OrthoDB" id="5330155at2"/>
<sequence length="900" mass="101982">MNTSPQPLKTCLEPSTALEKATAKRVSLKNQSTYSLASHFLRDVAFQLSPDEDNSNQGLGTACNPAIGTIDNPLTLKKGGNPNYTKHHLGKIKRKTFFSRAKHIELCNATIIETTHKNGTLAIPHGFSCKDKLCYTCNSIKAHKHTIKYQQAIANLILNSEISLENLRLIMITLSPPNVAIEDTRNTTKALNAVVHTLLTKKSLLRFRTAPEGVWGYIRGTEWTGNNFHTQLAIGKTHPHVHLLLLTDWAYYTDETADRYIDQKKHELTQMVKEQIKHPIAITDYNSNEKDKDGNPIPVPIEVNIADCHVHVEIVFDGRDYIDPKSKKCLEPKMHNAIFEIVKGFKFDSADEGIDPQALEQAKSFCNDIKAKSKKALDYKDKGALSPEHIRKLGTMDREKNRKYQEAKELHKQGKISQEQLDEHEFKPYFMMFCEQVRGLRTFGSGGVFAKCKLEQAFIDSPPEQARIIRYDAKPAEQLKLEPPKGKDKKKTLGQRIHDQIGYSNCTLEPPQTALKGNECALFKQAYDIELSSYLTCEIDETLERLSPEQKADKKEVLTAIKEVIQAYQATFEGKDDEGNYQSFRDDCPEFIDSEGYAYSITILYKAAYAYATDKLNNGLSVFSDEQEQEKAISALTAKSKKRGQHVREKSTSGKRATSIEPKAKKFKNEQTKDFIMESLNLTIPQELLAQFQALEQDCQEQPAAIEQWALKALKWALNRKYCKKCYYPMQRKTNSKDNSIFWKCSNQECSHKEQFDDMAKEQKAPEYLNEQCPKCGSILKICTNPKTGQDFIGCSRYNPNDPSKHCGYSRALNGKQSVGQKQPQQNGNHQPQQQQPQQQNAISQPPQAQTGSISQGEKMAELQEQIAQLTRAQEMVMEMLKAQSAKKANEINVDDDMPF</sequence>
<evidence type="ECO:0000256" key="2">
    <source>
        <dbReference type="ARBA" id="ARBA00022705"/>
    </source>
</evidence>
<dbReference type="GO" id="GO:0003677">
    <property type="term" value="F:DNA binding"/>
    <property type="evidence" value="ECO:0007669"/>
    <property type="project" value="InterPro"/>
</dbReference>
<feature type="compositionally biased region" description="Low complexity" evidence="3">
    <location>
        <begin position="821"/>
        <end position="850"/>
    </location>
</feature>
<evidence type="ECO:0000313" key="7">
    <source>
        <dbReference type="Proteomes" id="UP000038622"/>
    </source>
</evidence>
<name>A0A0K2XEH2_9HELI</name>
<evidence type="ECO:0000313" key="4">
    <source>
        <dbReference type="EMBL" id="CRF41334.1"/>
    </source>
</evidence>
<dbReference type="Pfam" id="PF01446">
    <property type="entry name" value="Rep_1"/>
    <property type="match status" value="1"/>
</dbReference>
<keyword evidence="2" id="KW-0235">DNA replication</keyword>
<accession>A0A0K2XEH2</accession>
<dbReference type="InterPro" id="IPR000989">
    <property type="entry name" value="Rep"/>
</dbReference>
<protein>
    <submittedName>
        <fullName evidence="6">Uncharacterized protein</fullName>
    </submittedName>
</protein>
<dbReference type="RefSeq" id="WP_053941176.1">
    <property type="nucleotide sequence ID" value="NZ_CDMH01000036.1"/>
</dbReference>
<reference evidence="8 9" key="2">
    <citation type="submission" date="2014-12" db="EMBL/GenBank/DDBJ databases">
        <authorList>
            <person name="Jaenicke S."/>
        </authorList>
    </citation>
    <scope>NUCLEOTIDE SEQUENCE [LARGE SCALE GENOMIC DNA]</scope>
</reference>
<evidence type="ECO:0000256" key="1">
    <source>
        <dbReference type="ARBA" id="ARBA00008909"/>
    </source>
</evidence>
<dbReference type="EMBL" id="CDML01000037">
    <property type="protein sequence ID" value="CRF41334.1"/>
    <property type="molecule type" value="Genomic_DNA"/>
</dbReference>
<feature type="region of interest" description="Disordered" evidence="3">
    <location>
        <begin position="806"/>
        <end position="866"/>
    </location>
</feature>
<comment type="similarity">
    <text evidence="1">Belongs to the Gram-positive plasmids replication protein type 1 family.</text>
</comment>
<reference evidence="7" key="3">
    <citation type="submission" date="2014-12" db="EMBL/GenBank/DDBJ databases">
        <authorList>
            <person name="Smet A."/>
        </authorList>
    </citation>
    <scope>NUCLEOTIDE SEQUENCE [LARGE SCALE GENOMIC DNA]</scope>
</reference>
<keyword evidence="7" id="KW-1185">Reference proteome</keyword>
<dbReference type="STRING" id="1578720.HAL011_11260"/>
<dbReference type="Proteomes" id="UP000041394">
    <property type="component" value="Unassembled WGS sequence"/>
</dbReference>